<accession>A0A2A3JUT1</accession>
<dbReference type="InterPro" id="IPR027417">
    <property type="entry name" value="P-loop_NTPase"/>
</dbReference>
<dbReference type="OrthoDB" id="7437044at2"/>
<evidence type="ECO:0000313" key="1">
    <source>
        <dbReference type="EMBL" id="PBD18921.1"/>
    </source>
</evidence>
<dbReference type="AlphaFoldDB" id="A0A2A3JUT1"/>
<dbReference type="SUPFAM" id="SSF52540">
    <property type="entry name" value="P-loop containing nucleoside triphosphate hydrolases"/>
    <property type="match status" value="1"/>
</dbReference>
<proteinExistence type="predicted"/>
<name>A0A2A3JUT1_9RHOB</name>
<organism evidence="1">
    <name type="scientific">Alloyangia mangrovi</name>
    <dbReference type="NCBI Taxonomy" id="1779329"/>
    <lineage>
        <taxon>Bacteria</taxon>
        <taxon>Pseudomonadati</taxon>
        <taxon>Pseudomonadota</taxon>
        <taxon>Alphaproteobacteria</taxon>
        <taxon>Rhodobacterales</taxon>
        <taxon>Roseobacteraceae</taxon>
        <taxon>Alloyangia</taxon>
    </lineage>
</organism>
<comment type="caution">
    <text evidence="1">The sequence shown here is derived from an EMBL/GenBank/DDBJ whole genome shotgun (WGS) entry which is preliminary data.</text>
</comment>
<gene>
    <name evidence="1" type="ORF">CLG85_12060</name>
</gene>
<protein>
    <submittedName>
        <fullName evidence="1">Uncharacterized protein</fullName>
    </submittedName>
</protein>
<sequence>MSGLFGDSARQANDSLRGYIYQILRSVVVWLELGENEQLYLEGAEDLDRIYDGEALTEQVKDTAGSGNITLRTPTVVEAIDHFWEHAARNPEIKLRFRYLTTSNAGIERNSPFGAGQGGIDLWNSAAAAPGTPKAEAATASLVEFLIEEGTVSKPVRDFLSSGNHEQIFHRLIMPIEWVTGQHDGLAMIRLIKDRLVTHGATTGIAPADAEAAFDALYTAAFEAAARKEEIPLNRAQFLRIFAGATEIQLPKQDLRALVKAAMTPGYADALSLQMSTAVFEGAPPLPARHFRRVAQEKLLGEALIGGCALLHGSTGTGKTLIAASHFVGHDAIWLPLRDLSAAEVRSKLNLAVKGLRSEGRARNLVVDDLDALADPRPIEASLASLWRCQRELGGHLVLSSDRPLPARLAQAVELDSAREVQMQPLDRLEIEGFLRQSGCPSERVTTWGEILELSTLGHPQLVNARIAALEKVGFIEARAEDLLGNTPDVDRIRFEARRLIAELPTGPRELLYRASLLSGRVTRQHLMSIARIADAVSEPGDAIDVIAGPWLEATEDEAFRVSPLARGAAEEARGLVWVKSMHGQVAWTYLLQRTLTPWDISAILMHCYISGSSAPLAHLMQSLLSANDEVWTAISEACGFYTSLGLRTEDVLPFERTHDLYIFRILQYRIASEKDPELAMRLASKVDEEFENAPDDRASHFFRFLFLSQFLALTKVHYSMPVVISRAEEFRRLAAEMEKEFPDKMAEAGGALEAEISRSGYAQLVGFRLIGDIRDVGDIQRLVQALEIIPQESAREMLESIGNPENIWPYLIEQTWLSEDNNTQTDWPGYCETLLHAFELSARCGAHSMACAIAPVLIRTINENLGDANKAIETSIDLAKIVGDEPIFQCALAKVTCDSGDFPTALAIWKDALPRWPNPSQDIGAVFSYRIAGISSAQNDSWSEAVDFLDVARDLVDKGDRPEFALGLSMDAAFCRFMSGDRPAAVTGFGEVVSSLRPMQSKLCTEPLLSLQRRIGGILTAISDRNRTDTELKKLAGICSNPDPFITDASISPPLDLLRINLIDIELDHGGSLRCSFREAPHLRSSPFTAFRSTSAGPLFRLAQRTRDFTKIVADGLRQLDALAMASEQLANGSHDVMDHYDGRYRLWPVGAEELLIGNIIVALFDLAAAGELDRLPLTCSPEKSAV</sequence>
<dbReference type="EMBL" id="NTHN01000175">
    <property type="protein sequence ID" value="PBD18921.1"/>
    <property type="molecule type" value="Genomic_DNA"/>
</dbReference>
<reference evidence="1" key="1">
    <citation type="submission" date="2017-09" db="EMBL/GenBank/DDBJ databases">
        <title>Yangia sp. SAOS 153D whole genome sequencing.</title>
        <authorList>
            <person name="Verma A."/>
            <person name="Krishnamurthi S."/>
        </authorList>
    </citation>
    <scope>NUCLEOTIDE SEQUENCE [LARGE SCALE GENOMIC DNA]</scope>
    <source>
        <strain evidence="1">SAOS 153D</strain>
    </source>
</reference>